<evidence type="ECO:0000313" key="1">
    <source>
        <dbReference type="EMBL" id="KFP78954.1"/>
    </source>
</evidence>
<keyword evidence="2" id="KW-1185">Reference proteome</keyword>
<dbReference type="Proteomes" id="UP000053537">
    <property type="component" value="Unassembled WGS sequence"/>
</dbReference>
<evidence type="ECO:0000313" key="2">
    <source>
        <dbReference type="Proteomes" id="UP000053537"/>
    </source>
</evidence>
<dbReference type="AlphaFoldDB" id="A0A091NIL4"/>
<dbReference type="EMBL" id="KK834388">
    <property type="protein sequence ID" value="KFP78954.1"/>
    <property type="molecule type" value="Genomic_DNA"/>
</dbReference>
<gene>
    <name evidence="1" type="ORF">N310_05796</name>
</gene>
<protein>
    <submittedName>
        <fullName evidence="1">Uncharacterized protein</fullName>
    </submittedName>
</protein>
<proteinExistence type="predicted"/>
<feature type="non-terminal residue" evidence="1">
    <location>
        <position position="1"/>
    </location>
</feature>
<name>A0A091NIL4_9PASS</name>
<organism evidence="1 2">
    <name type="scientific">Acanthisitta chloris</name>
    <name type="common">rifleman</name>
    <dbReference type="NCBI Taxonomy" id="57068"/>
    <lineage>
        <taxon>Eukaryota</taxon>
        <taxon>Metazoa</taxon>
        <taxon>Chordata</taxon>
        <taxon>Craniata</taxon>
        <taxon>Vertebrata</taxon>
        <taxon>Euteleostomi</taxon>
        <taxon>Archelosauria</taxon>
        <taxon>Archosauria</taxon>
        <taxon>Dinosauria</taxon>
        <taxon>Saurischia</taxon>
        <taxon>Theropoda</taxon>
        <taxon>Coelurosauria</taxon>
        <taxon>Aves</taxon>
        <taxon>Neognathae</taxon>
        <taxon>Neoaves</taxon>
        <taxon>Telluraves</taxon>
        <taxon>Australaves</taxon>
        <taxon>Passeriformes</taxon>
        <taxon>Acanthisittidae</taxon>
        <taxon>Acanthisitta</taxon>
    </lineage>
</organism>
<sequence length="45" mass="4941">DTGAASSQADVISDDGPRSFAEEYSLAPLNTRKKYSMQSFDQQVE</sequence>
<accession>A0A091NIL4</accession>
<reference evidence="1 2" key="1">
    <citation type="submission" date="2014-04" db="EMBL/GenBank/DDBJ databases">
        <title>Genome evolution of avian class.</title>
        <authorList>
            <person name="Zhang G."/>
            <person name="Li C."/>
        </authorList>
    </citation>
    <scope>NUCLEOTIDE SEQUENCE [LARGE SCALE GENOMIC DNA]</scope>
    <source>
        <strain evidence="1">BGI_N310</strain>
    </source>
</reference>
<feature type="non-terminal residue" evidence="1">
    <location>
        <position position="45"/>
    </location>
</feature>